<proteinExistence type="predicted"/>
<keyword evidence="2" id="KW-1185">Reference proteome</keyword>
<dbReference type="PANTHER" id="PTHR37212:SF2">
    <property type="entry name" value="ACTIN PROTEIN 2_3 COMPLEX SUBUNIT-LIKE PROTEIN"/>
    <property type="match status" value="1"/>
</dbReference>
<dbReference type="PANTHER" id="PTHR37212">
    <property type="entry name" value="ACTIN PROTEIN 2/3 COMPLEX SUBUNIT-LIKE PROTEIN"/>
    <property type="match status" value="1"/>
</dbReference>
<dbReference type="AlphaFoldDB" id="A0ABD2ZHD2"/>
<organism evidence="1 2">
    <name type="scientific">Cinchona calisaya</name>
    <dbReference type="NCBI Taxonomy" id="153742"/>
    <lineage>
        <taxon>Eukaryota</taxon>
        <taxon>Viridiplantae</taxon>
        <taxon>Streptophyta</taxon>
        <taxon>Embryophyta</taxon>
        <taxon>Tracheophyta</taxon>
        <taxon>Spermatophyta</taxon>
        <taxon>Magnoliopsida</taxon>
        <taxon>eudicotyledons</taxon>
        <taxon>Gunneridae</taxon>
        <taxon>Pentapetalae</taxon>
        <taxon>asterids</taxon>
        <taxon>lamiids</taxon>
        <taxon>Gentianales</taxon>
        <taxon>Rubiaceae</taxon>
        <taxon>Cinchonoideae</taxon>
        <taxon>Cinchoneae</taxon>
        <taxon>Cinchona</taxon>
    </lineage>
</organism>
<evidence type="ECO:0008006" key="3">
    <source>
        <dbReference type="Google" id="ProtNLM"/>
    </source>
</evidence>
<evidence type="ECO:0000313" key="2">
    <source>
        <dbReference type="Proteomes" id="UP001630127"/>
    </source>
</evidence>
<dbReference type="EMBL" id="JBJUIK010000009">
    <property type="protein sequence ID" value="KAL3518438.1"/>
    <property type="molecule type" value="Genomic_DNA"/>
</dbReference>
<reference evidence="1 2" key="1">
    <citation type="submission" date="2024-11" db="EMBL/GenBank/DDBJ databases">
        <title>A near-complete genome assembly of Cinchona calisaya.</title>
        <authorList>
            <person name="Lian D.C."/>
            <person name="Zhao X.W."/>
            <person name="Wei L."/>
        </authorList>
    </citation>
    <scope>NUCLEOTIDE SEQUENCE [LARGE SCALE GENOMIC DNA]</scope>
    <source>
        <tissue evidence="1">Nenye</tissue>
    </source>
</reference>
<evidence type="ECO:0000313" key="1">
    <source>
        <dbReference type="EMBL" id="KAL3518438.1"/>
    </source>
</evidence>
<dbReference type="Proteomes" id="UP001630127">
    <property type="component" value="Unassembled WGS sequence"/>
</dbReference>
<comment type="caution">
    <text evidence="1">The sequence shown here is derived from an EMBL/GenBank/DDBJ whole genome shotgun (WGS) entry which is preliminary data.</text>
</comment>
<protein>
    <recommendedName>
        <fullName evidence="3">Coiled-coil SMC6 And NSE5 INteracting (CANIN) domain-containing protein</fullName>
    </recommendedName>
</protein>
<gene>
    <name evidence="1" type="ORF">ACH5RR_021027</name>
</gene>
<accession>A0ABD2ZHD2</accession>
<name>A0ABD2ZHD2_9GENT</name>
<sequence>MADIDDHMDFEFEEPFKFSPAITKKKKKVIGLDDLLADYYEEKSKVVERESKRAKYKKQRCDSDDDLDVQDARQAKKFHEQVDEFQKDMGQISSDDDTLSWGLQVFGKQETLPPVLLEIDSCELLQSFQNHELNSLVELETEKGETFLEGLLTNGWLLKLAFILGQVENSVATWTFNLMLYSSKDVLSRSACDFWCGILLHKYEANHSSIKLKWVPSHSELKRALEVYGFQLDSPFKLSSDVDMVPTDSDSPGPPHNIRYWIKFVSVCFQVRSRWQILSSPEAEDLTYVIVTLFLDRVMLGLSVVLYECLVAATSYFKDDEWQASCHQIAKTLALRLPTDVNCLRIVESISGVDVRSKHLRSAVAFQFLVRCFDAKVLDAEEILRLLISINVKDKNCDLFKMYIYLNLAENWLLFDLLLKDKPVIREMWGLCLRNCSCQITSTDLRSFASKVRCKATYLLQGTSSK</sequence>